<dbReference type="RefSeq" id="XP_047769529.1">
    <property type="nucleotide sequence ID" value="XM_047913275.1"/>
</dbReference>
<evidence type="ECO:0000313" key="3">
    <source>
        <dbReference type="Proteomes" id="UP000756132"/>
    </source>
</evidence>
<dbReference type="OrthoDB" id="3650563at2759"/>
<dbReference type="PANTHER" id="PTHR24148">
    <property type="entry name" value="ANKYRIN REPEAT DOMAIN-CONTAINING PROTEIN 39 HOMOLOG-RELATED"/>
    <property type="match status" value="1"/>
</dbReference>
<dbReference type="GeneID" id="71994005"/>
<dbReference type="Proteomes" id="UP000756132">
    <property type="component" value="Chromosome 13"/>
</dbReference>
<keyword evidence="3" id="KW-1185">Reference proteome</keyword>
<name>A0A9Q8UWM4_PASFU</name>
<dbReference type="InterPro" id="IPR052895">
    <property type="entry name" value="HetReg/Transcr_Mod"/>
</dbReference>
<dbReference type="InterPro" id="IPR010730">
    <property type="entry name" value="HET"/>
</dbReference>
<evidence type="ECO:0000259" key="1">
    <source>
        <dbReference type="Pfam" id="PF06985"/>
    </source>
</evidence>
<evidence type="ECO:0000313" key="2">
    <source>
        <dbReference type="EMBL" id="UJO25163.1"/>
    </source>
</evidence>
<dbReference type="AlphaFoldDB" id="A0A9Q8UWM4"/>
<reference evidence="2" key="1">
    <citation type="submission" date="2021-12" db="EMBL/GenBank/DDBJ databases">
        <authorList>
            <person name="Zaccaron A."/>
            <person name="Stergiopoulos I."/>
        </authorList>
    </citation>
    <scope>NUCLEOTIDE SEQUENCE</scope>
    <source>
        <strain evidence="2">Race5_Kim</strain>
    </source>
</reference>
<dbReference type="PANTHER" id="PTHR24148:SF64">
    <property type="entry name" value="HETEROKARYON INCOMPATIBILITY DOMAIN-CONTAINING PROTEIN"/>
    <property type="match status" value="1"/>
</dbReference>
<proteinExistence type="predicted"/>
<accession>A0A9Q8UWM4</accession>
<feature type="domain" description="Heterokaryon incompatibility" evidence="1">
    <location>
        <begin position="47"/>
        <end position="131"/>
    </location>
</feature>
<sequence length="210" mass="23599">MDLKDFRYATLDDPRSQIRVLQLQPTTDDEAFCCRVDVYNLDQAPNYHAVSYTWDDRENQVIIIVDNTSVLVNRNCQEALLQAKHSGASYVWIDSVCINQGDLNEKSIQVSIMYDIFHAASQVLMCTGPAFEGVELVEQAAKEIVFQMIPVSYGEPDWESWAQTKGPDYMLALFGLQCTRSSFVLLSSVGGARDLCGSRISRGSLWTVTH</sequence>
<organism evidence="2 3">
    <name type="scientific">Passalora fulva</name>
    <name type="common">Tomato leaf mold</name>
    <name type="synonym">Cladosporium fulvum</name>
    <dbReference type="NCBI Taxonomy" id="5499"/>
    <lineage>
        <taxon>Eukaryota</taxon>
        <taxon>Fungi</taxon>
        <taxon>Dikarya</taxon>
        <taxon>Ascomycota</taxon>
        <taxon>Pezizomycotina</taxon>
        <taxon>Dothideomycetes</taxon>
        <taxon>Dothideomycetidae</taxon>
        <taxon>Mycosphaerellales</taxon>
        <taxon>Mycosphaerellaceae</taxon>
        <taxon>Fulvia</taxon>
    </lineage>
</organism>
<reference evidence="2" key="2">
    <citation type="journal article" date="2022" name="Microb. Genom.">
        <title>A chromosome-scale genome assembly of the tomato pathogen Cladosporium fulvum reveals a compartmentalized genome architecture and the presence of a dispensable chromosome.</title>
        <authorList>
            <person name="Zaccaron A.Z."/>
            <person name="Chen L.H."/>
            <person name="Samaras A."/>
            <person name="Stergiopoulos I."/>
        </authorList>
    </citation>
    <scope>NUCLEOTIDE SEQUENCE</scope>
    <source>
        <strain evidence="2">Race5_Kim</strain>
    </source>
</reference>
<gene>
    <name evidence="2" type="ORF">CLAFUR5_14127</name>
</gene>
<protein>
    <submittedName>
        <fullName evidence="2">Heterokaryon incompatibility protein 6, OR allele</fullName>
    </submittedName>
</protein>
<dbReference type="EMBL" id="CP090175">
    <property type="protein sequence ID" value="UJO25163.1"/>
    <property type="molecule type" value="Genomic_DNA"/>
</dbReference>
<dbReference type="Pfam" id="PF06985">
    <property type="entry name" value="HET"/>
    <property type="match status" value="1"/>
</dbReference>
<dbReference type="KEGG" id="ffu:CLAFUR5_14127"/>